<accession>E6YI01</accession>
<name>E6YI01_BARC7</name>
<proteinExistence type="predicted"/>
<dbReference type="Proteomes" id="UP000009101">
    <property type="component" value="Chromosome"/>
</dbReference>
<keyword evidence="2" id="KW-1185">Reference proteome</keyword>
<sequence length="43" mass="5292">MFVELVSKIYQILYVGKRSDDVYAAESDMWLHLNMFLNRRYFE</sequence>
<organism evidence="1 2">
    <name type="scientific">Bartonella clarridgeiae (strain CCUG 45776 / CIP 104772 / 73)</name>
    <dbReference type="NCBI Taxonomy" id="696125"/>
    <lineage>
        <taxon>Bacteria</taxon>
        <taxon>Pseudomonadati</taxon>
        <taxon>Pseudomonadota</taxon>
        <taxon>Alphaproteobacteria</taxon>
        <taxon>Hyphomicrobiales</taxon>
        <taxon>Bartonellaceae</taxon>
        <taxon>Bartonella</taxon>
    </lineage>
</organism>
<gene>
    <name evidence="1" type="ordered locus">BARCL_0808</name>
</gene>
<evidence type="ECO:0000313" key="2">
    <source>
        <dbReference type="Proteomes" id="UP000009101"/>
    </source>
</evidence>
<protein>
    <submittedName>
        <fullName evidence="1">Uncharacterized protein</fullName>
    </submittedName>
</protein>
<evidence type="ECO:0000313" key="1">
    <source>
        <dbReference type="EMBL" id="CBI76489.1"/>
    </source>
</evidence>
<reference evidence="1 2" key="2">
    <citation type="journal article" date="2011" name="PLoS Genet.">
        <title>Parallel evolution of a type IV secretion system in radiating lineages of the host-restricted bacterial pathogen Bartonella.</title>
        <authorList>
            <person name="Engel P."/>
            <person name="Salzburger W."/>
            <person name="Liesch M."/>
            <person name="Chang C.C."/>
            <person name="Maruyama S."/>
            <person name="Lanz C."/>
            <person name="Calteau A."/>
            <person name="Lajus A."/>
            <person name="Medigue C."/>
            <person name="Schuster S.C."/>
            <person name="Dehio C."/>
        </authorList>
    </citation>
    <scope>NUCLEOTIDE SEQUENCE [LARGE SCALE GENOMIC DNA]</scope>
    <source>
        <strain evidence="2">CIP 104772 / 73</strain>
    </source>
</reference>
<reference evidence="2" key="1">
    <citation type="submission" date="2009-11" db="EMBL/GenBank/DDBJ databases">
        <title>Genome sequencing of Bartonella species and comparative genomics.</title>
        <authorList>
            <person name="Engel P."/>
            <person name="Salzburger W."/>
            <person name="Marius L."/>
            <person name="Chao-Chin C."/>
            <person name="Soichi M."/>
            <person name="Christa L."/>
            <person name="Alexandra C."/>
            <person name="Aurelie L."/>
            <person name="Claudine M."/>
            <person name="Stephan S.C."/>
            <person name="Christoph D."/>
        </authorList>
    </citation>
    <scope>NUCLEOTIDE SEQUENCE [LARGE SCALE GENOMIC DNA]</scope>
    <source>
        <strain evidence="2">CIP 104772 / 73</strain>
    </source>
</reference>
<dbReference type="KEGG" id="bcd:BARCL_0808"/>
<dbReference type="EMBL" id="FN645454">
    <property type="protein sequence ID" value="CBI76489.1"/>
    <property type="molecule type" value="Genomic_DNA"/>
</dbReference>
<dbReference type="HOGENOM" id="CLU_3230156_0_0_5"/>
<dbReference type="AlphaFoldDB" id="E6YI01"/>